<evidence type="ECO:0000313" key="2">
    <source>
        <dbReference type="Proteomes" id="UP000241954"/>
    </source>
</evidence>
<name>A0A2T3MI25_9GAMM</name>
<dbReference type="STRING" id="56192.UB38_08395"/>
<sequence>MSIKQHQLRKRVNKRFQAAYDSHGYLSLCSIINSNLMKKRKQKNAITPKKIYLFQKYEENRIHIKLLPQQLNISIYKKASNS</sequence>
<organism evidence="1 2">
    <name type="scientific">Photobacterium iliopiscarium</name>
    <dbReference type="NCBI Taxonomy" id="56192"/>
    <lineage>
        <taxon>Bacteria</taxon>
        <taxon>Pseudomonadati</taxon>
        <taxon>Pseudomonadota</taxon>
        <taxon>Gammaproteobacteria</taxon>
        <taxon>Vibrionales</taxon>
        <taxon>Vibrionaceae</taxon>
        <taxon>Photobacterium</taxon>
    </lineage>
</organism>
<accession>A0A2T3MI25</accession>
<protein>
    <submittedName>
        <fullName evidence="1">Uncharacterized protein</fullName>
    </submittedName>
</protein>
<dbReference type="EMBL" id="PYLW01000020">
    <property type="protein sequence ID" value="PSV94025.1"/>
    <property type="molecule type" value="Genomic_DNA"/>
</dbReference>
<reference evidence="1 2" key="1">
    <citation type="submission" date="2018-01" db="EMBL/GenBank/DDBJ databases">
        <title>Whole genome sequencing of Histamine producing bacteria.</title>
        <authorList>
            <person name="Butler K."/>
        </authorList>
    </citation>
    <scope>NUCLEOTIDE SEQUENCE [LARGE SCALE GENOMIC DNA]</scope>
    <source>
        <strain evidence="1 2">NCIMB 13481</strain>
    </source>
</reference>
<proteinExistence type="predicted"/>
<gene>
    <name evidence="1" type="ORF">C9I88_15490</name>
</gene>
<dbReference type="Proteomes" id="UP000241954">
    <property type="component" value="Unassembled WGS sequence"/>
</dbReference>
<evidence type="ECO:0000313" key="1">
    <source>
        <dbReference type="EMBL" id="PSV94025.1"/>
    </source>
</evidence>
<dbReference type="AlphaFoldDB" id="A0A2T3MI25"/>
<comment type="caution">
    <text evidence="1">The sequence shown here is derived from an EMBL/GenBank/DDBJ whole genome shotgun (WGS) entry which is preliminary data.</text>
</comment>